<evidence type="ECO:0000313" key="3">
    <source>
        <dbReference type="Proteomes" id="UP000468638"/>
    </source>
</evidence>
<name>A0A6I4ZT83_9BACI</name>
<gene>
    <name evidence="2" type="ORF">GLW05_02025</name>
</gene>
<sequence length="303" mass="36104">MLNQLKALFPDIQILTPHLDIDAKKYIWYKTEDNQIVGLPIDTTSEREIQLLSTFLEPYDFRHSTLSTREQLWHKWIYHSDEENITKVNEKFPYKYRYVFFSIRGNDVDLDALQEAIQSLFPYKMPLLWEGHDQGFIIEEHFDYFNETIVYEDIIDVLMSDFYITLQLYITPYYYRPNNIQKGYTWGTKCFELVPFNPSRPVLLYTDVMPYLYTNNLDHADKEYIHTTVLEPVIDEPDLLHTIQVFLACNSNATLASKELYMHRNSLQYRVDKFIEKTGIDVKQFQGALITYLALIQHQNNEM</sequence>
<dbReference type="Gene3D" id="1.10.10.2840">
    <property type="entry name" value="PucR C-terminal helix-turn-helix domain"/>
    <property type="match status" value="1"/>
</dbReference>
<dbReference type="InterPro" id="IPR051448">
    <property type="entry name" value="CdaR-like_regulators"/>
</dbReference>
<dbReference type="PANTHER" id="PTHR33744">
    <property type="entry name" value="CARBOHYDRATE DIACID REGULATOR"/>
    <property type="match status" value="1"/>
</dbReference>
<feature type="domain" description="PucR C-terminal helix-turn-helix" evidence="1">
    <location>
        <begin position="239"/>
        <end position="295"/>
    </location>
</feature>
<reference evidence="2 3" key="1">
    <citation type="submission" date="2019-11" db="EMBL/GenBank/DDBJ databases">
        <title>Genome sequences of 17 halophilic strains isolated from different environments.</title>
        <authorList>
            <person name="Furrow R.E."/>
        </authorList>
    </citation>
    <scope>NUCLEOTIDE SEQUENCE [LARGE SCALE GENOMIC DNA]</scope>
    <source>
        <strain evidence="2 3">22514_16_FS</strain>
    </source>
</reference>
<dbReference type="RefSeq" id="WP_160847676.1">
    <property type="nucleotide sequence ID" value="NZ_WMEQ01000001.1"/>
</dbReference>
<proteinExistence type="predicted"/>
<dbReference type="OrthoDB" id="9792148at2"/>
<evidence type="ECO:0000313" key="2">
    <source>
        <dbReference type="EMBL" id="MYL32384.1"/>
    </source>
</evidence>
<protein>
    <recommendedName>
        <fullName evidence="1">PucR C-terminal helix-turn-helix domain-containing protein</fullName>
    </recommendedName>
</protein>
<dbReference type="AlphaFoldDB" id="A0A6I4ZT83"/>
<dbReference type="Pfam" id="PF13556">
    <property type="entry name" value="HTH_30"/>
    <property type="match status" value="1"/>
</dbReference>
<dbReference type="InterPro" id="IPR025736">
    <property type="entry name" value="PucR_C-HTH_dom"/>
</dbReference>
<organism evidence="2 3">
    <name type="scientific">Pontibacillus yanchengensis</name>
    <dbReference type="NCBI Taxonomy" id="462910"/>
    <lineage>
        <taxon>Bacteria</taxon>
        <taxon>Bacillati</taxon>
        <taxon>Bacillota</taxon>
        <taxon>Bacilli</taxon>
        <taxon>Bacillales</taxon>
        <taxon>Bacillaceae</taxon>
        <taxon>Pontibacillus</taxon>
    </lineage>
</organism>
<comment type="caution">
    <text evidence="2">The sequence shown here is derived from an EMBL/GenBank/DDBJ whole genome shotgun (WGS) entry which is preliminary data.</text>
</comment>
<dbReference type="Proteomes" id="UP000468638">
    <property type="component" value="Unassembled WGS sequence"/>
</dbReference>
<evidence type="ECO:0000259" key="1">
    <source>
        <dbReference type="Pfam" id="PF13556"/>
    </source>
</evidence>
<dbReference type="InterPro" id="IPR042070">
    <property type="entry name" value="PucR_C-HTH_sf"/>
</dbReference>
<dbReference type="EMBL" id="WMEQ01000001">
    <property type="protein sequence ID" value="MYL32384.1"/>
    <property type="molecule type" value="Genomic_DNA"/>
</dbReference>
<accession>A0A6I4ZT83</accession>
<dbReference type="PANTHER" id="PTHR33744:SF15">
    <property type="entry name" value="CARBOHYDRATE DIACID REGULATOR"/>
    <property type="match status" value="1"/>
</dbReference>